<protein>
    <submittedName>
        <fullName evidence="1">Uncharacterized protein</fullName>
    </submittedName>
</protein>
<name>A0A3E0GU36_9PSEU</name>
<dbReference type="AlphaFoldDB" id="A0A3E0GU36"/>
<gene>
    <name evidence="1" type="ORF">BCF44_12821</name>
</gene>
<dbReference type="RefSeq" id="WP_147328981.1">
    <property type="nucleotide sequence ID" value="NZ_CP144375.1"/>
</dbReference>
<reference evidence="1 2" key="1">
    <citation type="submission" date="2018-08" db="EMBL/GenBank/DDBJ databases">
        <title>Genomic Encyclopedia of Archaeal and Bacterial Type Strains, Phase II (KMG-II): from individual species to whole genera.</title>
        <authorList>
            <person name="Goeker M."/>
        </authorList>
    </citation>
    <scope>NUCLEOTIDE SEQUENCE [LARGE SCALE GENOMIC DNA]</scope>
    <source>
        <strain evidence="1 2">DSM 45791</strain>
    </source>
</reference>
<evidence type="ECO:0000313" key="1">
    <source>
        <dbReference type="EMBL" id="REH27718.1"/>
    </source>
</evidence>
<comment type="caution">
    <text evidence="1">The sequence shown here is derived from an EMBL/GenBank/DDBJ whole genome shotgun (WGS) entry which is preliminary data.</text>
</comment>
<keyword evidence="2" id="KW-1185">Reference proteome</keyword>
<dbReference type="OrthoDB" id="4559513at2"/>
<proteinExistence type="predicted"/>
<sequence>MESAIIAAMAALLGLALGRFWDSRNEARRWHRDHRIRIYEQFIGAYYASREAYRALALLEPGTPEAEAAFGVALDMAVDFNRSVVAVWFHGSAAVATAAHLVDVKVNEMPDIARARRYTWEDWRSARSEAEDAIERFAEVVRHELGLPRLDIMISYPRRAAEPQGPISQP</sequence>
<organism evidence="1 2">
    <name type="scientific">Kutzneria buriramensis</name>
    <dbReference type="NCBI Taxonomy" id="1045776"/>
    <lineage>
        <taxon>Bacteria</taxon>
        <taxon>Bacillati</taxon>
        <taxon>Actinomycetota</taxon>
        <taxon>Actinomycetes</taxon>
        <taxon>Pseudonocardiales</taxon>
        <taxon>Pseudonocardiaceae</taxon>
        <taxon>Kutzneria</taxon>
    </lineage>
</organism>
<accession>A0A3E0GU36</accession>
<evidence type="ECO:0000313" key="2">
    <source>
        <dbReference type="Proteomes" id="UP000256269"/>
    </source>
</evidence>
<dbReference type="Proteomes" id="UP000256269">
    <property type="component" value="Unassembled WGS sequence"/>
</dbReference>
<dbReference type="EMBL" id="QUNO01000028">
    <property type="protein sequence ID" value="REH27718.1"/>
    <property type="molecule type" value="Genomic_DNA"/>
</dbReference>